<dbReference type="EMBL" id="CAJNOQ010011831">
    <property type="protein sequence ID" value="CAF1286178.1"/>
    <property type="molecule type" value="Genomic_DNA"/>
</dbReference>
<dbReference type="Proteomes" id="UP000681722">
    <property type="component" value="Unassembled WGS sequence"/>
</dbReference>
<feature type="chain" id="PRO_5036411369" evidence="1">
    <location>
        <begin position="22"/>
        <end position="184"/>
    </location>
</feature>
<dbReference type="EMBL" id="CAJOBC010030273">
    <property type="protein sequence ID" value="CAF4086784.1"/>
    <property type="molecule type" value="Genomic_DNA"/>
</dbReference>
<evidence type="ECO:0000313" key="3">
    <source>
        <dbReference type="EMBL" id="CAF4086784.1"/>
    </source>
</evidence>
<keyword evidence="4" id="KW-1185">Reference proteome</keyword>
<proteinExistence type="predicted"/>
<feature type="signal peptide" evidence="1">
    <location>
        <begin position="1"/>
        <end position="21"/>
    </location>
</feature>
<sequence>MQPNASLLLQLLFVVSQSSSPLVITFDDVPNSSLNYTTTIPNGYKNLNWTNGLVLNTTGRPDYRLTGFYTVLKSGQFVGYNVDQKPLTIHSSATGQVFSISSFTIAATFVNNTQLTIVGQRSCELLYTQTLLLKVLPPATVIVLNWINLDSLILTVTNGSQFAMDELSVSISSAAIITRYRAGE</sequence>
<keyword evidence="1" id="KW-0732">Signal</keyword>
<comment type="caution">
    <text evidence="2">The sequence shown here is derived from an EMBL/GenBank/DDBJ whole genome shotgun (WGS) entry which is preliminary data.</text>
</comment>
<dbReference type="AlphaFoldDB" id="A0A815CEA1"/>
<protein>
    <submittedName>
        <fullName evidence="2">Uncharacterized protein</fullName>
    </submittedName>
</protein>
<accession>A0A815CEA1</accession>
<dbReference type="OrthoDB" id="9999321at2759"/>
<dbReference type="Proteomes" id="UP000663829">
    <property type="component" value="Unassembled WGS sequence"/>
</dbReference>
<reference evidence="2" key="1">
    <citation type="submission" date="2021-02" db="EMBL/GenBank/DDBJ databases">
        <authorList>
            <person name="Nowell W R."/>
        </authorList>
    </citation>
    <scope>NUCLEOTIDE SEQUENCE</scope>
</reference>
<evidence type="ECO:0000313" key="2">
    <source>
        <dbReference type="EMBL" id="CAF1286178.1"/>
    </source>
</evidence>
<organism evidence="2 4">
    <name type="scientific">Didymodactylos carnosus</name>
    <dbReference type="NCBI Taxonomy" id="1234261"/>
    <lineage>
        <taxon>Eukaryota</taxon>
        <taxon>Metazoa</taxon>
        <taxon>Spiralia</taxon>
        <taxon>Gnathifera</taxon>
        <taxon>Rotifera</taxon>
        <taxon>Eurotatoria</taxon>
        <taxon>Bdelloidea</taxon>
        <taxon>Philodinida</taxon>
        <taxon>Philodinidae</taxon>
        <taxon>Didymodactylos</taxon>
    </lineage>
</organism>
<evidence type="ECO:0000313" key="4">
    <source>
        <dbReference type="Proteomes" id="UP000663829"/>
    </source>
</evidence>
<evidence type="ECO:0000256" key="1">
    <source>
        <dbReference type="SAM" id="SignalP"/>
    </source>
</evidence>
<name>A0A815CEA1_9BILA</name>
<gene>
    <name evidence="2" type="ORF">GPM918_LOCUS27798</name>
    <name evidence="3" type="ORF">SRO942_LOCUS28189</name>
</gene>